<comment type="caution">
    <text evidence="1">The sequence shown here is derived from an EMBL/GenBank/DDBJ whole genome shotgun (WGS) entry which is preliminary data.</text>
</comment>
<dbReference type="GO" id="GO:0006313">
    <property type="term" value="P:DNA transposition"/>
    <property type="evidence" value="ECO:0007669"/>
    <property type="project" value="InterPro"/>
</dbReference>
<dbReference type="InterPro" id="IPR036515">
    <property type="entry name" value="Transposase_17_sf"/>
</dbReference>
<dbReference type="Proteomes" id="UP000028839">
    <property type="component" value="Unassembled WGS sequence"/>
</dbReference>
<evidence type="ECO:0008006" key="3">
    <source>
        <dbReference type="Google" id="ProtNLM"/>
    </source>
</evidence>
<gene>
    <name evidence="1" type="ORF">IB75_02855</name>
</gene>
<dbReference type="AlphaFoldDB" id="A0A0E2ZPY1"/>
<dbReference type="GO" id="GO:0004803">
    <property type="term" value="F:transposase activity"/>
    <property type="evidence" value="ECO:0007669"/>
    <property type="project" value="InterPro"/>
</dbReference>
<dbReference type="HOGENOM" id="CLU_101329_2_0_6"/>
<dbReference type="InterPro" id="IPR052715">
    <property type="entry name" value="RAYT_transposase"/>
</dbReference>
<dbReference type="EMBL" id="JPGN01000019">
    <property type="protein sequence ID" value="KFI20472.1"/>
    <property type="molecule type" value="Genomic_DNA"/>
</dbReference>
<protein>
    <recommendedName>
        <fullName evidence="3">Transposase</fullName>
    </recommendedName>
</protein>
<dbReference type="Gene3D" id="3.30.70.1290">
    <property type="entry name" value="Transposase IS200-like"/>
    <property type="match status" value="1"/>
</dbReference>
<dbReference type="GO" id="GO:0043565">
    <property type="term" value="F:sequence-specific DNA binding"/>
    <property type="evidence" value="ECO:0007669"/>
    <property type="project" value="TreeGrafter"/>
</dbReference>
<accession>A0A0E2ZPY1</accession>
<reference evidence="1 2" key="1">
    <citation type="submission" date="2014-07" db="EMBL/GenBank/DDBJ databases">
        <title>Comparative analysis of Nitrosococcus oceani genome inventories of strains from Pacific and Atlantic gyres.</title>
        <authorList>
            <person name="Lim C.K."/>
            <person name="Wang L."/>
            <person name="Sayavedra-Soto L.A."/>
            <person name="Klotz M.G."/>
        </authorList>
    </citation>
    <scope>NUCLEOTIDE SEQUENCE [LARGE SCALE GENOMIC DNA]</scope>
    <source>
        <strain evidence="1 2">C-27</strain>
    </source>
</reference>
<evidence type="ECO:0000313" key="1">
    <source>
        <dbReference type="EMBL" id="KFI20472.1"/>
    </source>
</evidence>
<dbReference type="SUPFAM" id="SSF143422">
    <property type="entry name" value="Transposase IS200-like"/>
    <property type="match status" value="1"/>
</dbReference>
<organism evidence="1 2">
    <name type="scientific">Nitrosococcus oceani C-27</name>
    <dbReference type="NCBI Taxonomy" id="314279"/>
    <lineage>
        <taxon>Bacteria</taxon>
        <taxon>Pseudomonadati</taxon>
        <taxon>Pseudomonadota</taxon>
        <taxon>Gammaproteobacteria</taxon>
        <taxon>Chromatiales</taxon>
        <taxon>Chromatiaceae</taxon>
        <taxon>Nitrosococcus</taxon>
    </lineage>
</organism>
<name>A0A0E2ZPY1_9GAMM</name>
<feature type="non-terminal residue" evidence="1">
    <location>
        <position position="99"/>
    </location>
</feature>
<dbReference type="PANTHER" id="PTHR36966:SF1">
    <property type="entry name" value="REP-ASSOCIATED TYROSINE TRANSPOSASE"/>
    <property type="match status" value="1"/>
</dbReference>
<dbReference type="PANTHER" id="PTHR36966">
    <property type="entry name" value="REP-ASSOCIATED TYROSINE TRANSPOSASE"/>
    <property type="match status" value="1"/>
</dbReference>
<proteinExistence type="predicted"/>
<evidence type="ECO:0000313" key="2">
    <source>
        <dbReference type="Proteomes" id="UP000028839"/>
    </source>
</evidence>
<sequence length="99" mass="11205">MTYNPEIHHRRSIRLQGYDYDQAGAYFVTVCTQNRACLFGNIVAGEMQLNDAGLTILRWYAELPNKFPAIACDEFICMPNHVHFIVVNAVGADLCVRPD</sequence>